<dbReference type="AlphaFoldDB" id="A0A974C926"/>
<proteinExistence type="predicted"/>
<keyword evidence="1" id="KW-0472">Membrane</keyword>
<sequence>MFFAVFLEQQQQIWVSLWLSIFPNLYAIFFLFSGKPAVLLLSITMEIGALHSAESYDVEETASIFLLVFTRMRRPLHGMFMVGRFQEYFNDSF</sequence>
<name>A0A974C926_XENLA</name>
<dbReference type="Proteomes" id="UP000694892">
    <property type="component" value="Chromosome 8L"/>
</dbReference>
<keyword evidence="1" id="KW-0812">Transmembrane</keyword>
<reference evidence="3" key="1">
    <citation type="journal article" date="2016" name="Nature">
        <title>Genome evolution in the allotetraploid frog Xenopus laevis.</title>
        <authorList>
            <person name="Session A.M."/>
            <person name="Uno Y."/>
            <person name="Kwon T."/>
            <person name="Chapman J.A."/>
            <person name="Toyoda A."/>
            <person name="Takahashi S."/>
            <person name="Fukui A."/>
            <person name="Hikosaka A."/>
            <person name="Suzuki A."/>
            <person name="Kondo M."/>
            <person name="van Heeringen S.J."/>
            <person name="Quigley I."/>
            <person name="Heinz S."/>
            <person name="Ogino H."/>
            <person name="Ochi H."/>
            <person name="Hellsten U."/>
            <person name="Lyons J.B."/>
            <person name="Simakov O."/>
            <person name="Putnam N."/>
            <person name="Stites J."/>
            <person name="Kuroki Y."/>
            <person name="Tanaka T."/>
            <person name="Michiue T."/>
            <person name="Watanabe M."/>
            <person name="Bogdanovic O."/>
            <person name="Lister R."/>
            <person name="Georgiou G."/>
            <person name="Paranjpe S.S."/>
            <person name="van Kruijsbergen I."/>
            <person name="Shu S."/>
            <person name="Carlson J."/>
            <person name="Kinoshita T."/>
            <person name="Ohta Y."/>
            <person name="Mawaribuchi S."/>
            <person name="Jenkins J."/>
            <person name="Grimwood J."/>
            <person name="Schmutz J."/>
            <person name="Mitros T."/>
            <person name="Mozaffari S.V."/>
            <person name="Suzuki Y."/>
            <person name="Haramoto Y."/>
            <person name="Yamamoto T.S."/>
            <person name="Takagi C."/>
            <person name="Heald R."/>
            <person name="Miller K."/>
            <person name="Haudenschild C."/>
            <person name="Kitzman J."/>
            <person name="Nakayama T."/>
            <person name="Izutsu Y."/>
            <person name="Robert J."/>
            <person name="Fortriede J."/>
            <person name="Burns K."/>
            <person name="Lotay V."/>
            <person name="Karimi K."/>
            <person name="Yasuoka Y."/>
            <person name="Dichmann D.S."/>
            <person name="Flajnik M.F."/>
            <person name="Houston D.W."/>
            <person name="Shendure J."/>
            <person name="DuPasquier L."/>
            <person name="Vize P.D."/>
            <person name="Zorn A.M."/>
            <person name="Ito M."/>
            <person name="Marcotte E.M."/>
            <person name="Wallingford J.B."/>
            <person name="Ito Y."/>
            <person name="Asashima M."/>
            <person name="Ueno N."/>
            <person name="Matsuda Y."/>
            <person name="Veenstra G.J."/>
            <person name="Fujiyama A."/>
            <person name="Harland R.M."/>
            <person name="Taira M."/>
            <person name="Rokhsar D.S."/>
        </authorList>
    </citation>
    <scope>NUCLEOTIDE SEQUENCE [LARGE SCALE GENOMIC DNA]</scope>
    <source>
        <strain evidence="3">J</strain>
    </source>
</reference>
<evidence type="ECO:0000313" key="2">
    <source>
        <dbReference type="EMBL" id="OCT68798.1"/>
    </source>
</evidence>
<accession>A0A974C926</accession>
<feature type="transmembrane region" description="Helical" evidence="1">
    <location>
        <begin position="12"/>
        <end position="32"/>
    </location>
</feature>
<gene>
    <name evidence="2" type="ORF">XELAEV_18040089mg</name>
</gene>
<keyword evidence="1" id="KW-1133">Transmembrane helix</keyword>
<evidence type="ECO:0000313" key="3">
    <source>
        <dbReference type="Proteomes" id="UP000694892"/>
    </source>
</evidence>
<evidence type="ECO:0000256" key="1">
    <source>
        <dbReference type="SAM" id="Phobius"/>
    </source>
</evidence>
<dbReference type="EMBL" id="CM004480">
    <property type="protein sequence ID" value="OCT68798.1"/>
    <property type="molecule type" value="Genomic_DNA"/>
</dbReference>
<protein>
    <submittedName>
        <fullName evidence="2">Uncharacterized protein</fullName>
    </submittedName>
</protein>
<organism evidence="2 3">
    <name type="scientific">Xenopus laevis</name>
    <name type="common">African clawed frog</name>
    <dbReference type="NCBI Taxonomy" id="8355"/>
    <lineage>
        <taxon>Eukaryota</taxon>
        <taxon>Metazoa</taxon>
        <taxon>Chordata</taxon>
        <taxon>Craniata</taxon>
        <taxon>Vertebrata</taxon>
        <taxon>Euteleostomi</taxon>
        <taxon>Amphibia</taxon>
        <taxon>Batrachia</taxon>
        <taxon>Anura</taxon>
        <taxon>Pipoidea</taxon>
        <taxon>Pipidae</taxon>
        <taxon>Xenopodinae</taxon>
        <taxon>Xenopus</taxon>
        <taxon>Xenopus</taxon>
    </lineage>
</organism>